<feature type="domain" description="PLD phosphodiesterase" evidence="7">
    <location>
        <begin position="196"/>
        <end position="223"/>
    </location>
</feature>
<dbReference type="EMBL" id="CP003752">
    <property type="protein sequence ID" value="AFQ16712.1"/>
    <property type="molecule type" value="Genomic_DNA"/>
</dbReference>
<evidence type="ECO:0000256" key="4">
    <source>
        <dbReference type="ARBA" id="ARBA00022801"/>
    </source>
</evidence>
<dbReference type="AlphaFoldDB" id="A0A9W3JA40"/>
<keyword evidence="5" id="KW-0442">Lipid degradation</keyword>
<dbReference type="GO" id="GO:0006793">
    <property type="term" value="P:phosphorus metabolic process"/>
    <property type="evidence" value="ECO:0007669"/>
    <property type="project" value="UniProtKB-ARBA"/>
</dbReference>
<sequence length="259" mass="30049">MDSNFEGKVAHLVYNCLSRGNDTLLCLKEQLRKQDVLSDIDNLVDCLEFPFDLADLSFEMLKEAKLNDIPVSTILIALDVAENMYRIQKKVEPRIYPIWTGPTFEDSPIMYKTHATVKRLFQAAKMNILVVGYTFSLEQEPVNLLFQELVSASERGCRIDIIYHNDEKNLENIKQSWPSHLMLPHLYYWKGSKKSKYASLHSKLIMVDQSRLLLTSANFSLNGFKENIETGVLIETPIVTRQIWRQFYSLLSNKEMVKY</sequence>
<dbReference type="PANTHER" id="PTHR43856">
    <property type="entry name" value="CARDIOLIPIN HYDROLASE"/>
    <property type="match status" value="1"/>
</dbReference>
<dbReference type="GO" id="GO:0016042">
    <property type="term" value="P:lipid catabolic process"/>
    <property type="evidence" value="ECO:0007669"/>
    <property type="project" value="UniProtKB-KW"/>
</dbReference>
<name>A0A9W3JA40_BACTU</name>
<dbReference type="InterPro" id="IPR025202">
    <property type="entry name" value="PLD-like_dom"/>
</dbReference>
<proteinExistence type="inferred from homology"/>
<accession>A0A9W3JA40</accession>
<gene>
    <name evidence="8" type="ORF">BTG_16350</name>
</gene>
<dbReference type="KEGG" id="bti:BTG_16350"/>
<dbReference type="InterPro" id="IPR051406">
    <property type="entry name" value="PLD_domain"/>
</dbReference>
<reference evidence="8 9" key="1">
    <citation type="submission" date="2012-08" db="EMBL/GenBank/DDBJ databases">
        <authorList>
            <person name="Doggett N."/>
            <person name="Teshima H."/>
            <person name="Bruce D."/>
            <person name="Detter J.C."/>
            <person name="Johnson S.L."/>
            <person name="Han C."/>
        </authorList>
    </citation>
    <scope>NUCLEOTIDE SEQUENCE [LARGE SCALE GENOMIC DNA]</scope>
    <source>
        <strain evidence="8 9">HD-771</strain>
    </source>
</reference>
<dbReference type="GO" id="GO:0004630">
    <property type="term" value="F:phospholipase D activity"/>
    <property type="evidence" value="ECO:0007669"/>
    <property type="project" value="UniProtKB-EC"/>
</dbReference>
<dbReference type="EC" id="3.1.4.4" evidence="3"/>
<dbReference type="GO" id="GO:0016891">
    <property type="term" value="F:RNA endonuclease activity producing 5'-phosphomonoesters, hydrolytic mechanism"/>
    <property type="evidence" value="ECO:0007669"/>
    <property type="project" value="TreeGrafter"/>
</dbReference>
<dbReference type="Gene3D" id="3.30.870.10">
    <property type="entry name" value="Endonuclease Chain A"/>
    <property type="match status" value="1"/>
</dbReference>
<keyword evidence="4" id="KW-0378">Hydrolase</keyword>
<evidence type="ECO:0000256" key="1">
    <source>
        <dbReference type="ARBA" id="ARBA00000798"/>
    </source>
</evidence>
<dbReference type="Proteomes" id="UP000005259">
    <property type="component" value="Chromosome"/>
</dbReference>
<evidence type="ECO:0000256" key="3">
    <source>
        <dbReference type="ARBA" id="ARBA00012027"/>
    </source>
</evidence>
<evidence type="ECO:0000256" key="6">
    <source>
        <dbReference type="ARBA" id="ARBA00023098"/>
    </source>
</evidence>
<protein>
    <recommendedName>
        <fullName evidence="3">phospholipase D</fullName>
        <ecNumber evidence="3">3.1.4.4</ecNumber>
    </recommendedName>
</protein>
<dbReference type="PROSITE" id="PS50035">
    <property type="entry name" value="PLD"/>
    <property type="match status" value="1"/>
</dbReference>
<keyword evidence="6" id="KW-0443">Lipid metabolism</keyword>
<evidence type="ECO:0000313" key="9">
    <source>
        <dbReference type="Proteomes" id="UP000005259"/>
    </source>
</evidence>
<organism evidence="8 9">
    <name type="scientific">Bacillus thuringiensis HD-771</name>
    <dbReference type="NCBI Taxonomy" id="1218175"/>
    <lineage>
        <taxon>Bacteria</taxon>
        <taxon>Bacillati</taxon>
        <taxon>Bacillota</taxon>
        <taxon>Bacilli</taxon>
        <taxon>Bacillales</taxon>
        <taxon>Bacillaceae</taxon>
        <taxon>Bacillus</taxon>
        <taxon>Bacillus cereus group</taxon>
    </lineage>
</organism>
<evidence type="ECO:0000256" key="2">
    <source>
        <dbReference type="ARBA" id="ARBA00008664"/>
    </source>
</evidence>
<comment type="similarity">
    <text evidence="2">Belongs to the phospholipase D family.</text>
</comment>
<dbReference type="SUPFAM" id="SSF56024">
    <property type="entry name" value="Phospholipase D/nuclease"/>
    <property type="match status" value="1"/>
</dbReference>
<evidence type="ECO:0000313" key="8">
    <source>
        <dbReference type="EMBL" id="AFQ16712.1"/>
    </source>
</evidence>
<dbReference type="InterPro" id="IPR001736">
    <property type="entry name" value="PLipase_D/transphosphatidylase"/>
</dbReference>
<dbReference type="Pfam" id="PF13091">
    <property type="entry name" value="PLDc_2"/>
    <property type="match status" value="1"/>
</dbReference>
<dbReference type="PANTHER" id="PTHR43856:SF1">
    <property type="entry name" value="MITOCHONDRIAL CARDIOLIPIN HYDROLASE"/>
    <property type="match status" value="1"/>
</dbReference>
<comment type="catalytic activity">
    <reaction evidence="1">
        <text>a 1,2-diacyl-sn-glycero-3-phosphocholine + H2O = a 1,2-diacyl-sn-glycero-3-phosphate + choline + H(+)</text>
        <dbReference type="Rhea" id="RHEA:14445"/>
        <dbReference type="ChEBI" id="CHEBI:15354"/>
        <dbReference type="ChEBI" id="CHEBI:15377"/>
        <dbReference type="ChEBI" id="CHEBI:15378"/>
        <dbReference type="ChEBI" id="CHEBI:57643"/>
        <dbReference type="ChEBI" id="CHEBI:58608"/>
        <dbReference type="EC" id="3.1.4.4"/>
    </reaction>
</comment>
<evidence type="ECO:0000256" key="5">
    <source>
        <dbReference type="ARBA" id="ARBA00022963"/>
    </source>
</evidence>
<dbReference type="CDD" id="cd09132">
    <property type="entry name" value="PLDc_unchar4"/>
    <property type="match status" value="1"/>
</dbReference>
<evidence type="ECO:0000259" key="7">
    <source>
        <dbReference type="PROSITE" id="PS50035"/>
    </source>
</evidence>